<dbReference type="AlphaFoldDB" id="A0A5B7DPH7"/>
<name>A0A5B7DPH7_PORTR</name>
<feature type="region of interest" description="Disordered" evidence="1">
    <location>
        <begin position="1"/>
        <end position="20"/>
    </location>
</feature>
<evidence type="ECO:0000313" key="2">
    <source>
        <dbReference type="EMBL" id="MPC23430.1"/>
    </source>
</evidence>
<evidence type="ECO:0000256" key="1">
    <source>
        <dbReference type="SAM" id="MobiDB-lite"/>
    </source>
</evidence>
<keyword evidence="3" id="KW-1185">Reference proteome</keyword>
<proteinExistence type="predicted"/>
<comment type="caution">
    <text evidence="2">The sequence shown here is derived from an EMBL/GenBank/DDBJ whole genome shotgun (WGS) entry which is preliminary data.</text>
</comment>
<reference evidence="2 3" key="1">
    <citation type="submission" date="2019-05" db="EMBL/GenBank/DDBJ databases">
        <title>Another draft genome of Portunus trituberculatus and its Hox gene families provides insights of decapod evolution.</title>
        <authorList>
            <person name="Jeong J.-H."/>
            <person name="Song I."/>
            <person name="Kim S."/>
            <person name="Choi T."/>
            <person name="Kim D."/>
            <person name="Ryu S."/>
            <person name="Kim W."/>
        </authorList>
    </citation>
    <scope>NUCLEOTIDE SEQUENCE [LARGE SCALE GENOMIC DNA]</scope>
    <source>
        <tissue evidence="2">Muscle</tissue>
    </source>
</reference>
<organism evidence="2 3">
    <name type="scientific">Portunus trituberculatus</name>
    <name type="common">Swimming crab</name>
    <name type="synonym">Neptunus trituberculatus</name>
    <dbReference type="NCBI Taxonomy" id="210409"/>
    <lineage>
        <taxon>Eukaryota</taxon>
        <taxon>Metazoa</taxon>
        <taxon>Ecdysozoa</taxon>
        <taxon>Arthropoda</taxon>
        <taxon>Crustacea</taxon>
        <taxon>Multicrustacea</taxon>
        <taxon>Malacostraca</taxon>
        <taxon>Eumalacostraca</taxon>
        <taxon>Eucarida</taxon>
        <taxon>Decapoda</taxon>
        <taxon>Pleocyemata</taxon>
        <taxon>Brachyura</taxon>
        <taxon>Eubrachyura</taxon>
        <taxon>Portunoidea</taxon>
        <taxon>Portunidae</taxon>
        <taxon>Portuninae</taxon>
        <taxon>Portunus</taxon>
    </lineage>
</organism>
<dbReference type="EMBL" id="VSRR010001205">
    <property type="protein sequence ID" value="MPC23430.1"/>
    <property type="molecule type" value="Genomic_DNA"/>
</dbReference>
<evidence type="ECO:0000313" key="3">
    <source>
        <dbReference type="Proteomes" id="UP000324222"/>
    </source>
</evidence>
<accession>A0A5B7DPH7</accession>
<gene>
    <name evidence="2" type="ORF">E2C01_016477</name>
</gene>
<sequence>MNGNTCDFTGFRHPPTTAQDTRHATPVRTFIVVPPHCLTLSLACHLASSVTEHPAKSSRCSSAFQDSMTEALCFMKRHQ</sequence>
<protein>
    <submittedName>
        <fullName evidence="2">Uncharacterized protein</fullName>
    </submittedName>
</protein>
<dbReference type="Proteomes" id="UP000324222">
    <property type="component" value="Unassembled WGS sequence"/>
</dbReference>